<evidence type="ECO:0000256" key="5">
    <source>
        <dbReference type="ARBA" id="ARBA00017273"/>
    </source>
</evidence>
<dbReference type="InterPro" id="IPR041931">
    <property type="entry name" value="DNA_pol3_alpha_thumb_dom"/>
</dbReference>
<dbReference type="InterPro" id="IPR040982">
    <property type="entry name" value="DNA_pol3_finger"/>
</dbReference>
<evidence type="ECO:0000256" key="15">
    <source>
        <dbReference type="SAM" id="MobiDB-lite"/>
    </source>
</evidence>
<dbReference type="RefSeq" id="WP_013492781.1">
    <property type="nucleotide sequence ID" value="NC_014830.1"/>
</dbReference>
<dbReference type="Pfam" id="PF17657">
    <property type="entry name" value="DNA_pol3_finger"/>
    <property type="match status" value="1"/>
</dbReference>
<protein>
    <recommendedName>
        <fullName evidence="6">DNA polymerase III subunit alpha</fullName>
        <ecNumber evidence="4">2.7.7.7</ecNumber>
    </recommendedName>
    <alternativeName>
        <fullName evidence="5">Error-prone DNA polymerase</fullName>
    </alternativeName>
</protein>
<evidence type="ECO:0000256" key="11">
    <source>
        <dbReference type="ARBA" id="ARBA00022763"/>
    </source>
</evidence>
<evidence type="ECO:0000256" key="10">
    <source>
        <dbReference type="ARBA" id="ARBA00022705"/>
    </source>
</evidence>
<sequence>MTDSFVHLHVASGYSMRYGTAKPEQLVERAAAFGQPALALTDRDGLYGAVKFVTACLAHDVAPILGVDLALGPDPIEPRRYPGATGAVARSTRTPVRGGALVDPRLPRVTVLARGSRTGLPPGVGWAALCRFVTDTHLSGERGNPVTTARLLAEHANPAPEDPGPGKRAQRHTAGDEGTPRERVAESVEPARSGKSVRPGRAVKLVRSGRTRSAPSRLVVLLGPDSDVGRAVLAKKHSLARALLEQWRDLLPRDGLVVEIVCHGGPEDLPGSLGQAGRMLALAGEVGVPTVITAAVRHADPQDAAIVDVLDAARRLVALDERHLDRVTTAGHLSPTPVMHALARDVVQVSGPGLVGGGPLVRQLAAELVARTTALATECIQDPRADLGIGSVHLPEPGVLGIRDGVSPQAVLARRCRESIATRYPDHGTSELAAVSARLEDELQVIETLGYATYFLTVAQVCDLIREMGVRVAARGSGAGSVVNYLLGISGVEPMRHGLLMERFCSPLRAELPDIDIDVESARRTEIYERVLGHFGGERVTCVSMMDTYRVRHAIRDAGAALGLPPQEIDAMAKAFPHIAARNVRNAIAELPELRASGLDVPRLQLMYDIVERLDGLPRHIALHPCGVVLSDSGLLDRTPVEASWLGFPMSQFDKDDVEALGLLKLDILGIRMQSAMAQAVAEVERVDGTKVDLDDEASVPFDDAETFELIRSTRTLGCFQIESPGQRELIGKFGPQTFEDIIIDISLFRPGPVKSDMIVPFLNARQGWKEPTYLHPTLVPALQETEGVVVFHEQVLKLVAETTGVTLAEADEVRRALGSPQGQEKVEKWWRPAALARGYSREDVDRIWDVLKAFASFGFCKAHAAAFALPTYQSAWLKTHHPAAFLAGVLTHDPGMYPKRLILDDARAFGITILGLDVNVSTGEYRFERTEDGDEAIRLSLADVRGISDLEIAGIVAAQPYASLSDFWQRARVSRPTAERLVLAGAFDSLHDIVTGGLVPGGLGQDPTHGSSVGSGSREPAGRPSAGSDGPASRGPRQRAAAGSRSGLGRRGRVTRRDLLLHVAELDRWSASQRRTRGSARAVGRRAPTGLGTTTASHRGRTTAVSESGDIRALAAAQSRAPAPVPSQVPVQLALDLGDTPRLTATSGLPEMTGPERVRAELEVLGLDASGHVVDFYRPMLDALGVARADELLSGRSGREVWVAGVKVATQTPPIRSGRRVVFLTLDDATGPVDLTFFEDVQGPYASTVFHSWLLLCRGLVRRTGPKGLSIRATGAWELSGLQDAWTAGGIAAVRDALETADRVARERAEPLPENAGDGGQDRHLGVGETPAGRRVLVHASGFKQSPYADIRPAGGDVRESRSAASLVPSDIPQGPPRKLWHASPGSAGH</sequence>
<dbReference type="InterPro" id="IPR016195">
    <property type="entry name" value="Pol/histidinol_Pase-like"/>
</dbReference>
<dbReference type="Pfam" id="PF02811">
    <property type="entry name" value="PHP"/>
    <property type="match status" value="1"/>
</dbReference>
<dbReference type="STRING" id="710696.Intca_1955"/>
<evidence type="ECO:0000256" key="4">
    <source>
        <dbReference type="ARBA" id="ARBA00012417"/>
    </source>
</evidence>
<keyword evidence="7" id="KW-0963">Cytoplasm</keyword>
<dbReference type="eggNOG" id="COG0587">
    <property type="taxonomic scope" value="Bacteria"/>
</dbReference>
<organism evidence="17 18">
    <name type="scientific">Intrasporangium calvum (strain ATCC 23552 / DSM 43043 / JCM 3097 / NBRC 12989 / NCIMB 10167 / NRRL B-3866 / 7 KIP)</name>
    <dbReference type="NCBI Taxonomy" id="710696"/>
    <lineage>
        <taxon>Bacteria</taxon>
        <taxon>Bacillati</taxon>
        <taxon>Actinomycetota</taxon>
        <taxon>Actinomycetes</taxon>
        <taxon>Micrococcales</taxon>
        <taxon>Intrasporangiaceae</taxon>
        <taxon>Intrasporangium</taxon>
    </lineage>
</organism>
<dbReference type="OrthoDB" id="9803237at2"/>
<dbReference type="EC" id="2.7.7.7" evidence="4"/>
<feature type="domain" description="Polymerase/histidinol phosphatase N-terminal" evidence="16">
    <location>
        <begin position="6"/>
        <end position="73"/>
    </location>
</feature>
<feature type="region of interest" description="Disordered" evidence="15">
    <location>
        <begin position="999"/>
        <end position="1054"/>
    </location>
</feature>
<keyword evidence="12" id="KW-0239">DNA-directed DNA polymerase</keyword>
<evidence type="ECO:0000256" key="2">
    <source>
        <dbReference type="ARBA" id="ARBA00007391"/>
    </source>
</evidence>
<dbReference type="EMBL" id="CP002343">
    <property type="protein sequence ID" value="ADU48466.1"/>
    <property type="molecule type" value="Genomic_DNA"/>
</dbReference>
<dbReference type="Gene3D" id="1.10.150.870">
    <property type="match status" value="1"/>
</dbReference>
<dbReference type="KEGG" id="ica:Intca_1955"/>
<evidence type="ECO:0000259" key="16">
    <source>
        <dbReference type="SMART" id="SM00481"/>
    </source>
</evidence>
<evidence type="ECO:0000256" key="12">
    <source>
        <dbReference type="ARBA" id="ARBA00022932"/>
    </source>
</evidence>
<evidence type="ECO:0000256" key="13">
    <source>
        <dbReference type="ARBA" id="ARBA00023204"/>
    </source>
</evidence>
<dbReference type="GO" id="GO:0003887">
    <property type="term" value="F:DNA-directed DNA polymerase activity"/>
    <property type="evidence" value="ECO:0007669"/>
    <property type="project" value="UniProtKB-KW"/>
</dbReference>
<evidence type="ECO:0000256" key="9">
    <source>
        <dbReference type="ARBA" id="ARBA00022695"/>
    </source>
</evidence>
<keyword evidence="11" id="KW-0227">DNA damage</keyword>
<keyword evidence="10" id="KW-0235">DNA replication</keyword>
<dbReference type="NCBIfam" id="TIGR00594">
    <property type="entry name" value="polc"/>
    <property type="match status" value="1"/>
</dbReference>
<dbReference type="PANTHER" id="PTHR32294:SF4">
    <property type="entry name" value="ERROR-PRONE DNA POLYMERASE"/>
    <property type="match status" value="1"/>
</dbReference>
<accession>E6SBV7</accession>
<keyword evidence="13" id="KW-0234">DNA repair</keyword>
<dbReference type="InterPro" id="IPR029460">
    <property type="entry name" value="DNAPol_HHH"/>
</dbReference>
<feature type="region of interest" description="Disordered" evidence="15">
    <location>
        <begin position="1347"/>
        <end position="1391"/>
    </location>
</feature>
<dbReference type="InterPro" id="IPR004365">
    <property type="entry name" value="NA-bd_OB_tRNA"/>
</dbReference>
<evidence type="ECO:0000256" key="6">
    <source>
        <dbReference type="ARBA" id="ARBA00019114"/>
    </source>
</evidence>
<evidence type="ECO:0000313" key="17">
    <source>
        <dbReference type="EMBL" id="ADU48466.1"/>
    </source>
</evidence>
<dbReference type="GO" id="GO:0006260">
    <property type="term" value="P:DNA replication"/>
    <property type="evidence" value="ECO:0007669"/>
    <property type="project" value="UniProtKB-KW"/>
</dbReference>
<keyword evidence="9 17" id="KW-0548">Nucleotidyltransferase</keyword>
<feature type="region of interest" description="Disordered" evidence="15">
    <location>
        <begin position="1305"/>
        <end position="1329"/>
    </location>
</feature>
<evidence type="ECO:0000256" key="8">
    <source>
        <dbReference type="ARBA" id="ARBA00022679"/>
    </source>
</evidence>
<keyword evidence="18" id="KW-1185">Reference proteome</keyword>
<dbReference type="CDD" id="cd07431">
    <property type="entry name" value="PHP_PolIIIA"/>
    <property type="match status" value="1"/>
</dbReference>
<feature type="compositionally biased region" description="Low complexity" evidence="15">
    <location>
        <begin position="1031"/>
        <end position="1048"/>
    </location>
</feature>
<comment type="similarity">
    <text evidence="2">Belongs to the DNA polymerase type-C family. DnaE2 subfamily.</text>
</comment>
<dbReference type="InterPro" id="IPR004805">
    <property type="entry name" value="DnaE2/DnaE/PolC"/>
</dbReference>
<feature type="region of interest" description="Disordered" evidence="15">
    <location>
        <begin position="155"/>
        <end position="209"/>
    </location>
</feature>
<evidence type="ECO:0000313" key="18">
    <source>
        <dbReference type="Proteomes" id="UP000008914"/>
    </source>
</evidence>
<feature type="compositionally biased region" description="Basic and acidic residues" evidence="15">
    <location>
        <begin position="173"/>
        <end position="186"/>
    </location>
</feature>
<evidence type="ECO:0000256" key="3">
    <source>
        <dbReference type="ARBA" id="ARBA00009496"/>
    </source>
</evidence>
<dbReference type="GO" id="GO:0006281">
    <property type="term" value="P:DNA repair"/>
    <property type="evidence" value="ECO:0007669"/>
    <property type="project" value="UniProtKB-KW"/>
</dbReference>
<dbReference type="CDD" id="cd04485">
    <property type="entry name" value="DnaE_OBF"/>
    <property type="match status" value="1"/>
</dbReference>
<dbReference type="Gene3D" id="3.20.20.140">
    <property type="entry name" value="Metal-dependent hydrolases"/>
    <property type="match status" value="1"/>
</dbReference>
<dbReference type="GO" id="GO:0008408">
    <property type="term" value="F:3'-5' exonuclease activity"/>
    <property type="evidence" value="ECO:0007669"/>
    <property type="project" value="InterPro"/>
</dbReference>
<proteinExistence type="inferred from homology"/>
<dbReference type="InterPro" id="IPR004013">
    <property type="entry name" value="PHP_dom"/>
</dbReference>
<dbReference type="SMART" id="SM00481">
    <property type="entry name" value="POLIIIAc"/>
    <property type="match status" value="1"/>
</dbReference>
<dbReference type="Pfam" id="PF14579">
    <property type="entry name" value="HHH_6"/>
    <property type="match status" value="1"/>
</dbReference>
<keyword evidence="8 17" id="KW-0808">Transferase</keyword>
<evidence type="ECO:0000256" key="1">
    <source>
        <dbReference type="ARBA" id="ARBA00004496"/>
    </source>
</evidence>
<dbReference type="GO" id="GO:0003676">
    <property type="term" value="F:nucleic acid binding"/>
    <property type="evidence" value="ECO:0007669"/>
    <property type="project" value="InterPro"/>
</dbReference>
<comment type="subcellular location">
    <subcellularLocation>
        <location evidence="1">Cytoplasm</location>
    </subcellularLocation>
</comment>
<dbReference type="HOGENOM" id="CLU_001600_4_1_11"/>
<dbReference type="InterPro" id="IPR003141">
    <property type="entry name" value="Pol/His_phosphatase_N"/>
</dbReference>
<dbReference type="Pfam" id="PF01336">
    <property type="entry name" value="tRNA_anti-codon"/>
    <property type="match status" value="1"/>
</dbReference>
<evidence type="ECO:0000256" key="14">
    <source>
        <dbReference type="ARBA" id="ARBA00049244"/>
    </source>
</evidence>
<comment type="similarity">
    <text evidence="3">Belongs to the DNA polymerase type-C family. DnaE subfamily.</text>
</comment>
<dbReference type="InterPro" id="IPR011708">
    <property type="entry name" value="DNA_pol3_alpha_NTPase_dom"/>
</dbReference>
<feature type="region of interest" description="Disordered" evidence="15">
    <location>
        <begin position="1073"/>
        <end position="1108"/>
    </location>
</feature>
<dbReference type="Gene3D" id="1.10.10.1600">
    <property type="entry name" value="Bacterial DNA polymerase III alpha subunit, thumb domain"/>
    <property type="match status" value="1"/>
</dbReference>
<name>E6SBV7_INTC7</name>
<dbReference type="PANTHER" id="PTHR32294">
    <property type="entry name" value="DNA POLYMERASE III SUBUNIT ALPHA"/>
    <property type="match status" value="1"/>
</dbReference>
<dbReference type="SUPFAM" id="SSF89550">
    <property type="entry name" value="PHP domain-like"/>
    <property type="match status" value="1"/>
</dbReference>
<dbReference type="GO" id="GO:0005737">
    <property type="term" value="C:cytoplasm"/>
    <property type="evidence" value="ECO:0007669"/>
    <property type="project" value="UniProtKB-SubCell"/>
</dbReference>
<comment type="catalytic activity">
    <reaction evidence="14">
        <text>DNA(n) + a 2'-deoxyribonucleoside 5'-triphosphate = DNA(n+1) + diphosphate</text>
        <dbReference type="Rhea" id="RHEA:22508"/>
        <dbReference type="Rhea" id="RHEA-COMP:17339"/>
        <dbReference type="Rhea" id="RHEA-COMP:17340"/>
        <dbReference type="ChEBI" id="CHEBI:33019"/>
        <dbReference type="ChEBI" id="CHEBI:61560"/>
        <dbReference type="ChEBI" id="CHEBI:173112"/>
        <dbReference type="EC" id="2.7.7.7"/>
    </reaction>
</comment>
<gene>
    <name evidence="17" type="ordered locus">Intca_1955</name>
</gene>
<dbReference type="Pfam" id="PF07733">
    <property type="entry name" value="DNA_pol3_alpha"/>
    <property type="match status" value="1"/>
</dbReference>
<reference evidence="17 18" key="1">
    <citation type="journal article" date="2010" name="Stand. Genomic Sci.">
        <title>Complete genome sequence of Intrasporangium calvum type strain (7 KIP).</title>
        <authorList>
            <person name="Del Rio T.G."/>
            <person name="Chertkov O."/>
            <person name="Yasawong M."/>
            <person name="Lucas S."/>
            <person name="Deshpande S."/>
            <person name="Cheng J.F."/>
            <person name="Detter C."/>
            <person name="Tapia R."/>
            <person name="Han C."/>
            <person name="Goodwin L."/>
            <person name="Pitluck S."/>
            <person name="Liolios K."/>
            <person name="Ivanova N."/>
            <person name="Mavromatis K."/>
            <person name="Pati A."/>
            <person name="Chen A."/>
            <person name="Palaniappan K."/>
            <person name="Land M."/>
            <person name="Hauser L."/>
            <person name="Chang Y.J."/>
            <person name="Jeffries C.D."/>
            <person name="Rohde M."/>
            <person name="Pukall R."/>
            <person name="Sikorski J."/>
            <person name="Goker M."/>
            <person name="Woyke T."/>
            <person name="Bristow J."/>
            <person name="Eisen J.A."/>
            <person name="Markowitz V."/>
            <person name="Hugenholtz P."/>
            <person name="Kyrpides N.C."/>
            <person name="Klenk H.P."/>
            <person name="Lapidus A."/>
        </authorList>
    </citation>
    <scope>NUCLEOTIDE SEQUENCE [LARGE SCALE GENOMIC DNA]</scope>
    <source>
        <strain evidence="18">ATCC 23552 / DSM 43043 / JCM 3097 / NBRC 12989 / 7 KIP</strain>
    </source>
</reference>
<dbReference type="Proteomes" id="UP000008914">
    <property type="component" value="Chromosome"/>
</dbReference>
<evidence type="ECO:0000256" key="7">
    <source>
        <dbReference type="ARBA" id="ARBA00022490"/>
    </source>
</evidence>